<feature type="transmembrane region" description="Helical" evidence="1">
    <location>
        <begin position="82"/>
        <end position="100"/>
    </location>
</feature>
<evidence type="ECO:0000256" key="1">
    <source>
        <dbReference type="SAM" id="Phobius"/>
    </source>
</evidence>
<feature type="transmembrane region" description="Helical" evidence="1">
    <location>
        <begin position="112"/>
        <end position="132"/>
    </location>
</feature>
<dbReference type="AlphaFoldDB" id="A0A1I6KNM7"/>
<feature type="transmembrane region" description="Helical" evidence="1">
    <location>
        <begin position="57"/>
        <end position="75"/>
    </location>
</feature>
<dbReference type="EMBL" id="FOYX01000006">
    <property type="protein sequence ID" value="SFR92794.1"/>
    <property type="molecule type" value="Genomic_DNA"/>
</dbReference>
<reference evidence="3" key="1">
    <citation type="submission" date="2016-10" db="EMBL/GenBank/DDBJ databases">
        <authorList>
            <person name="Varghese N."/>
            <person name="Submissions S."/>
        </authorList>
    </citation>
    <scope>NUCLEOTIDE SEQUENCE [LARGE SCALE GENOMIC DNA]</scope>
    <source>
        <strain evidence="3">DSM 19891</strain>
    </source>
</reference>
<keyword evidence="1" id="KW-1133">Transmembrane helix</keyword>
<gene>
    <name evidence="2" type="ORF">SAMN04488010_3840</name>
</gene>
<feature type="transmembrane region" description="Helical" evidence="1">
    <location>
        <begin position="12"/>
        <end position="31"/>
    </location>
</feature>
<keyword evidence="1" id="KW-0472">Membrane</keyword>
<sequence>MTFKQNLQFNNRILLWTIGMVYLFFGLLKFFPNTSPAEDLVQETIANLTFNLVPDQMGLLLLASFETFIGIAFLVNLRNKYIIYSSIAHIVMTFTPVFILPELLFGKNDFTITLLSQYIFKNIIILGALLSLTKEFKVDEKKVCNQPIIKTH</sequence>
<evidence type="ECO:0000313" key="2">
    <source>
        <dbReference type="EMBL" id="SFR92794.1"/>
    </source>
</evidence>
<protein>
    <recommendedName>
        <fullName evidence="4">Doxx family protein</fullName>
    </recommendedName>
</protein>
<proteinExistence type="predicted"/>
<dbReference type="STRING" id="440514.SAMN04488010_3840"/>
<keyword evidence="1" id="KW-0812">Transmembrane</keyword>
<dbReference type="RefSeq" id="WP_091905702.1">
    <property type="nucleotide sequence ID" value="NZ_FOYX01000006.1"/>
</dbReference>
<accession>A0A1I6KNM7</accession>
<dbReference type="Proteomes" id="UP000199462">
    <property type="component" value="Unassembled WGS sequence"/>
</dbReference>
<organism evidence="2 3">
    <name type="scientific">Maribacter stanieri</name>
    <dbReference type="NCBI Taxonomy" id="440514"/>
    <lineage>
        <taxon>Bacteria</taxon>
        <taxon>Pseudomonadati</taxon>
        <taxon>Bacteroidota</taxon>
        <taxon>Flavobacteriia</taxon>
        <taxon>Flavobacteriales</taxon>
        <taxon>Flavobacteriaceae</taxon>
        <taxon>Maribacter</taxon>
    </lineage>
</organism>
<evidence type="ECO:0008006" key="4">
    <source>
        <dbReference type="Google" id="ProtNLM"/>
    </source>
</evidence>
<evidence type="ECO:0000313" key="3">
    <source>
        <dbReference type="Proteomes" id="UP000199462"/>
    </source>
</evidence>
<keyword evidence="3" id="KW-1185">Reference proteome</keyword>
<name>A0A1I6KNM7_9FLAO</name>